<dbReference type="SMART" id="SM00829">
    <property type="entry name" value="PKS_ER"/>
    <property type="match status" value="1"/>
</dbReference>
<keyword evidence="5 8" id="KW-0560">Oxidoreductase</keyword>
<comment type="caution">
    <text evidence="8">The sequence shown here is derived from an EMBL/GenBank/DDBJ whole genome shotgun (WGS) entry which is preliminary data.</text>
</comment>
<dbReference type="SUPFAM" id="SSF51735">
    <property type="entry name" value="NAD(P)-binding Rossmann-fold domains"/>
    <property type="match status" value="1"/>
</dbReference>
<accession>A0AAW8DTQ0</accession>
<name>A0AAW8DTQ0_9BURK</name>
<reference evidence="8" key="1">
    <citation type="submission" date="2023-07" db="EMBL/GenBank/DDBJ databases">
        <title>Sorghum-associated microbial communities from plants grown in Nebraska, USA.</title>
        <authorList>
            <person name="Schachtman D."/>
        </authorList>
    </citation>
    <scope>NUCLEOTIDE SEQUENCE</scope>
    <source>
        <strain evidence="8">DS2795</strain>
    </source>
</reference>
<dbReference type="InterPro" id="IPR013154">
    <property type="entry name" value="ADH-like_N"/>
</dbReference>
<dbReference type="SUPFAM" id="SSF50129">
    <property type="entry name" value="GroES-like"/>
    <property type="match status" value="1"/>
</dbReference>
<gene>
    <name evidence="8" type="ORF">J2W25_001956</name>
</gene>
<comment type="similarity">
    <text evidence="2 6">Belongs to the zinc-containing alcohol dehydrogenase family.</text>
</comment>
<dbReference type="InterPro" id="IPR011032">
    <property type="entry name" value="GroES-like_sf"/>
</dbReference>
<dbReference type="AlphaFoldDB" id="A0AAW8DTQ0"/>
<dbReference type="Gene3D" id="3.40.50.720">
    <property type="entry name" value="NAD(P)-binding Rossmann-like Domain"/>
    <property type="match status" value="1"/>
</dbReference>
<evidence type="ECO:0000256" key="2">
    <source>
        <dbReference type="ARBA" id="ARBA00008072"/>
    </source>
</evidence>
<dbReference type="Pfam" id="PF08240">
    <property type="entry name" value="ADH_N"/>
    <property type="match status" value="1"/>
</dbReference>
<evidence type="ECO:0000256" key="5">
    <source>
        <dbReference type="ARBA" id="ARBA00023002"/>
    </source>
</evidence>
<dbReference type="EC" id="1.1.1.90" evidence="8"/>
<organism evidence="8 9">
    <name type="scientific">Variovorax boronicumulans</name>
    <dbReference type="NCBI Taxonomy" id="436515"/>
    <lineage>
        <taxon>Bacteria</taxon>
        <taxon>Pseudomonadati</taxon>
        <taxon>Pseudomonadota</taxon>
        <taxon>Betaproteobacteria</taxon>
        <taxon>Burkholderiales</taxon>
        <taxon>Comamonadaceae</taxon>
        <taxon>Variovorax</taxon>
    </lineage>
</organism>
<feature type="domain" description="Enoyl reductase (ER)" evidence="7">
    <location>
        <begin position="10"/>
        <end position="367"/>
    </location>
</feature>
<keyword evidence="3 6" id="KW-0479">Metal-binding</keyword>
<evidence type="ECO:0000313" key="9">
    <source>
        <dbReference type="Proteomes" id="UP001244295"/>
    </source>
</evidence>
<dbReference type="PANTHER" id="PTHR43350">
    <property type="entry name" value="NAD-DEPENDENT ALCOHOL DEHYDROGENASE"/>
    <property type="match status" value="1"/>
</dbReference>
<dbReference type="PROSITE" id="PS00059">
    <property type="entry name" value="ADH_ZINC"/>
    <property type="match status" value="1"/>
</dbReference>
<keyword evidence="4 6" id="KW-0862">Zinc</keyword>
<evidence type="ECO:0000256" key="3">
    <source>
        <dbReference type="ARBA" id="ARBA00022723"/>
    </source>
</evidence>
<dbReference type="InterPro" id="IPR002328">
    <property type="entry name" value="ADH_Zn_CS"/>
</dbReference>
<dbReference type="PANTHER" id="PTHR43350:SF17">
    <property type="entry name" value="NAD-DEPENDENT ALCOHOL DEHYDROGENASE"/>
    <property type="match status" value="1"/>
</dbReference>
<dbReference type="RefSeq" id="WP_307636487.1">
    <property type="nucleotide sequence ID" value="NZ_JAUSRR010000003.1"/>
</dbReference>
<dbReference type="Proteomes" id="UP001244295">
    <property type="component" value="Unassembled WGS sequence"/>
</dbReference>
<dbReference type="Pfam" id="PF00107">
    <property type="entry name" value="ADH_zinc_N"/>
    <property type="match status" value="1"/>
</dbReference>
<evidence type="ECO:0000313" key="8">
    <source>
        <dbReference type="EMBL" id="MDP9922935.1"/>
    </source>
</evidence>
<protein>
    <submittedName>
        <fullName evidence="8">Aryl-alcohol dehydrogenase</fullName>
        <ecNumber evidence="8">1.1.1.90</ecNumber>
    </submittedName>
</protein>
<dbReference type="GO" id="GO:0008270">
    <property type="term" value="F:zinc ion binding"/>
    <property type="evidence" value="ECO:0007669"/>
    <property type="project" value="InterPro"/>
</dbReference>
<dbReference type="EMBL" id="JAUSRR010000003">
    <property type="protein sequence ID" value="MDP9922935.1"/>
    <property type="molecule type" value="Genomic_DNA"/>
</dbReference>
<proteinExistence type="inferred from homology"/>
<dbReference type="GO" id="GO:0018456">
    <property type="term" value="F:aryl-alcohol dehydrogenase (NAD+) activity"/>
    <property type="evidence" value="ECO:0007669"/>
    <property type="project" value="UniProtKB-EC"/>
</dbReference>
<evidence type="ECO:0000256" key="6">
    <source>
        <dbReference type="RuleBase" id="RU361277"/>
    </source>
</evidence>
<evidence type="ECO:0000256" key="1">
    <source>
        <dbReference type="ARBA" id="ARBA00001947"/>
    </source>
</evidence>
<dbReference type="InterPro" id="IPR013149">
    <property type="entry name" value="ADH-like_C"/>
</dbReference>
<dbReference type="CDD" id="cd08278">
    <property type="entry name" value="benzyl_alcohol_DH"/>
    <property type="match status" value="1"/>
</dbReference>
<dbReference type="InterPro" id="IPR036291">
    <property type="entry name" value="NAD(P)-bd_dom_sf"/>
</dbReference>
<sequence>MRVTAAVMPRPNQSFEIREIELDAPRAGEVLVRIYGVGICHTDLVAAEGRYSITMPAVLGHEGAGVIEDVGPGVTKVKPGDQVVITFAFCGDCPMCCSRQPAYCRSMPALNLSGKRADGSSSLRDDQGDVAGRFFGQSSFASHALALERNVVKVPEGVPLEIAGPLGCGIQTGAGAIMRSMDCANGTSLAVLGGGAVGLSAIMAASLREMRAIILVEPSARRRQLALELGATHVIDPATVTDVAAAVRSALSAGADYVFDTSGLPGVINAVPKILAPRGVFGFVGVPPASAIDLGPPGTLREMMRGGFTYRGIIEGDSDPDVFLPELMTLYLKGQFPFDKLITTYPLSDINRAVSDQHQGLCIKPVLLP</sequence>
<evidence type="ECO:0000256" key="4">
    <source>
        <dbReference type="ARBA" id="ARBA00022833"/>
    </source>
</evidence>
<evidence type="ECO:0000259" key="7">
    <source>
        <dbReference type="SMART" id="SM00829"/>
    </source>
</evidence>
<comment type="cofactor">
    <cofactor evidence="1 6">
        <name>Zn(2+)</name>
        <dbReference type="ChEBI" id="CHEBI:29105"/>
    </cofactor>
</comment>
<dbReference type="InterPro" id="IPR020843">
    <property type="entry name" value="ER"/>
</dbReference>
<dbReference type="Gene3D" id="3.90.180.10">
    <property type="entry name" value="Medium-chain alcohol dehydrogenases, catalytic domain"/>
    <property type="match status" value="1"/>
</dbReference>